<reference evidence="1 3" key="1">
    <citation type="submission" date="2015-05" db="EMBL/GenBank/DDBJ databases">
        <title>Genome assembly of Archangium gephyra DSM 2261.</title>
        <authorList>
            <person name="Sharma G."/>
            <person name="Subramanian S."/>
        </authorList>
    </citation>
    <scope>NUCLEOTIDE SEQUENCE [LARGE SCALE GENOMIC DNA]</scope>
    <source>
        <strain evidence="1 3">DSM 2261</strain>
    </source>
</reference>
<reference evidence="2 4" key="2">
    <citation type="submission" date="2018-08" db="EMBL/GenBank/DDBJ databases">
        <title>Genomic Encyclopedia of Archaeal and Bacterial Type Strains, Phase II (KMG-II): from individual species to whole genera.</title>
        <authorList>
            <person name="Goeker M."/>
        </authorList>
    </citation>
    <scope>NUCLEOTIDE SEQUENCE [LARGE SCALE GENOMIC DNA]</scope>
    <source>
        <strain evidence="2 4">DSM 2261</strain>
    </source>
</reference>
<name>A0AAC8TDW3_9BACT</name>
<evidence type="ECO:0000313" key="4">
    <source>
        <dbReference type="Proteomes" id="UP000256345"/>
    </source>
</evidence>
<protein>
    <recommendedName>
        <fullName evidence="5">Guanylate cyclase domain-containing protein</fullName>
    </recommendedName>
</protein>
<evidence type="ECO:0000313" key="1">
    <source>
        <dbReference type="EMBL" id="AKJ02400.1"/>
    </source>
</evidence>
<dbReference type="AlphaFoldDB" id="A0AAC8TDW3"/>
<evidence type="ECO:0000313" key="2">
    <source>
        <dbReference type="EMBL" id="REG28675.1"/>
    </source>
</evidence>
<dbReference type="InterPro" id="IPR029787">
    <property type="entry name" value="Nucleotide_cyclase"/>
</dbReference>
<dbReference type="SUPFAM" id="SSF55073">
    <property type="entry name" value="Nucleotide cyclase"/>
    <property type="match status" value="2"/>
</dbReference>
<dbReference type="RefSeq" id="WP_047856722.1">
    <property type="nucleotide sequence ID" value="NZ_CP011509.1"/>
</dbReference>
<keyword evidence="4" id="KW-1185">Reference proteome</keyword>
<sequence length="402" mass="43392">MATYNISLADLRQDIAGLIPAGLVLGWNGQEKTSARHEQLLAPFRKRGTLVSTDSAGLSTLTQRYSLAQVMKLVSEPKEVIHAYGTAIGGEAIGIWAADNSQMFFDETIAPARVVAQMLAAQERVKALRVQVGMGIHTCECYRVGGGLFGEGADFIEAIAEDATSGGELVLSGAIFERLPAGIREAARVREDLRGQGVLWSLKDFPGRVEAVEGGNPRYPTPFDAAFFQRVRSMSVEELGREAFPEYRKTRTVVFVKVAHTPHEFLLDSFTDMSLIDLAVRRIASSHGADVVKSNGTLAIVLFDEGREAVAFARDIIEGHRALGFEAHVGVARGEVYLFPLANGEREIAGNPVNVASKLAEDSGLEGVLVERSVGLGGLERDGAPFQLTLSKVELTGHRFSV</sequence>
<dbReference type="Proteomes" id="UP000256345">
    <property type="component" value="Unassembled WGS sequence"/>
</dbReference>
<evidence type="ECO:0008006" key="5">
    <source>
        <dbReference type="Google" id="ProtNLM"/>
    </source>
</evidence>
<organism evidence="1 3">
    <name type="scientific">Archangium gephyra</name>
    <dbReference type="NCBI Taxonomy" id="48"/>
    <lineage>
        <taxon>Bacteria</taxon>
        <taxon>Pseudomonadati</taxon>
        <taxon>Myxococcota</taxon>
        <taxon>Myxococcia</taxon>
        <taxon>Myxococcales</taxon>
        <taxon>Cystobacterineae</taxon>
        <taxon>Archangiaceae</taxon>
        <taxon>Archangium</taxon>
    </lineage>
</organism>
<dbReference type="Gene3D" id="3.30.70.1230">
    <property type="entry name" value="Nucleotide cyclase"/>
    <property type="match status" value="2"/>
</dbReference>
<dbReference type="Proteomes" id="UP000035579">
    <property type="component" value="Chromosome"/>
</dbReference>
<dbReference type="EMBL" id="CP011509">
    <property type="protein sequence ID" value="AKJ02400.1"/>
    <property type="molecule type" value="Genomic_DNA"/>
</dbReference>
<dbReference type="KEGG" id="age:AA314_04026"/>
<proteinExistence type="predicted"/>
<gene>
    <name evidence="1" type="ORF">AA314_04026</name>
    <name evidence="2" type="ORF">ATI61_108213</name>
</gene>
<dbReference type="EMBL" id="QUMU01000008">
    <property type="protein sequence ID" value="REG28675.1"/>
    <property type="molecule type" value="Genomic_DNA"/>
</dbReference>
<accession>A0AAC8TDW3</accession>
<evidence type="ECO:0000313" key="3">
    <source>
        <dbReference type="Proteomes" id="UP000035579"/>
    </source>
</evidence>